<feature type="domain" description="Penicillin-binding protein dimerisation" evidence="6">
    <location>
        <begin position="71"/>
        <end position="217"/>
    </location>
</feature>
<comment type="subcellular location">
    <subcellularLocation>
        <location evidence="1">Membrane</location>
    </subcellularLocation>
</comment>
<organism evidence="7">
    <name type="scientific">uncultured Solirubrobacteraceae bacterium</name>
    <dbReference type="NCBI Taxonomy" id="1162706"/>
    <lineage>
        <taxon>Bacteria</taxon>
        <taxon>Bacillati</taxon>
        <taxon>Actinomycetota</taxon>
        <taxon>Thermoleophilia</taxon>
        <taxon>Solirubrobacterales</taxon>
        <taxon>Solirubrobacteraceae</taxon>
        <taxon>environmental samples</taxon>
    </lineage>
</organism>
<feature type="non-terminal residue" evidence="7">
    <location>
        <position position="1"/>
    </location>
</feature>
<keyword evidence="7" id="KW-0808">Transferase</keyword>
<evidence type="ECO:0000313" key="7">
    <source>
        <dbReference type="EMBL" id="CAA9528904.1"/>
    </source>
</evidence>
<dbReference type="InterPro" id="IPR001460">
    <property type="entry name" value="PCN-bd_Tpept"/>
</dbReference>
<evidence type="ECO:0000256" key="4">
    <source>
        <dbReference type="SAM" id="Phobius"/>
    </source>
</evidence>
<dbReference type="GO" id="GO:0008658">
    <property type="term" value="F:penicillin binding"/>
    <property type="evidence" value="ECO:0007669"/>
    <property type="project" value="InterPro"/>
</dbReference>
<dbReference type="Gene3D" id="3.40.710.10">
    <property type="entry name" value="DD-peptidase/beta-lactamase superfamily"/>
    <property type="match status" value="1"/>
</dbReference>
<dbReference type="Gene3D" id="3.90.1310.10">
    <property type="entry name" value="Penicillin-binding protein 2a (Domain 2)"/>
    <property type="match status" value="1"/>
</dbReference>
<evidence type="ECO:0000256" key="3">
    <source>
        <dbReference type="ARBA" id="ARBA00023136"/>
    </source>
</evidence>
<dbReference type="GO" id="GO:0071555">
    <property type="term" value="P:cell wall organization"/>
    <property type="evidence" value="ECO:0007669"/>
    <property type="project" value="TreeGrafter"/>
</dbReference>
<dbReference type="InterPro" id="IPR012338">
    <property type="entry name" value="Beta-lactam/transpept-like"/>
</dbReference>
<dbReference type="Gene3D" id="3.30.450.330">
    <property type="match status" value="1"/>
</dbReference>
<dbReference type="SUPFAM" id="SSF56601">
    <property type="entry name" value="beta-lactamase/transpeptidase-like"/>
    <property type="match status" value="1"/>
</dbReference>
<dbReference type="AlphaFoldDB" id="A0A6J4TRK3"/>
<accession>A0A6J4TRK3</accession>
<feature type="transmembrane region" description="Helical" evidence="4">
    <location>
        <begin position="28"/>
        <end position="48"/>
    </location>
</feature>
<dbReference type="InterPro" id="IPR005311">
    <property type="entry name" value="PBP_dimer"/>
</dbReference>
<sequence>RRRHRRADRHGGRGRGHHAVVPLIPRRIGLLFAVFLALLAIAALRATYLGAVQGGQLKNAAATQQAAEVEVPARRGAIVDRLGVELAVTEPAEDISVTPYLVKDPVRAAEKLAPLLAQSEGDLLKKLTRRDTGFVYLARAMPAKKSHSVQKLDIPGVAFTPSNRRIYPREWLASQVLGTVGTDGKGLSGLEFSKNELLRGSAGTRRIVRDALGDAISVRDPVRAEPGAKLSLTIDAAIQDKVEEVLQNVGAKYKPKGATALVMDPRNGELLAVANWPRVNANDVADMPDYAKQNRAIGFNYEPGSTFKAITVAGALEDGKVTPETAFNLPPQIVVADRTIGESHPRGYVTLKTKEILSQSSNVGSVMIGERLGKKRFDHWVRRFGFGKPTGADLPGEEGGQVLPLEKYSGSSMGNLPIGQGISVTPMQMASAYGAIANGGIMRPARIVKSINGTATRMPEGRRVMKPQTSRALRQMLEGVLDPAGTGSQAKIPGYQLAGKTGTAEKVDEETGLYSESKYIASFVGFAPANKPQLLVAVMVDEPNGAIYGGEVAAPAFQQITSFSLNYLRIPPE</sequence>
<keyword evidence="7" id="KW-0132">Cell division</keyword>
<dbReference type="InterPro" id="IPR036138">
    <property type="entry name" value="PBP_dimer_sf"/>
</dbReference>
<keyword evidence="4" id="KW-1133">Transmembrane helix</keyword>
<dbReference type="PANTHER" id="PTHR30627:SF1">
    <property type="entry name" value="PEPTIDOGLYCAN D,D-TRANSPEPTIDASE FTSI"/>
    <property type="match status" value="1"/>
</dbReference>
<dbReference type="PANTHER" id="PTHR30627">
    <property type="entry name" value="PEPTIDOGLYCAN D,D-TRANSPEPTIDASE"/>
    <property type="match status" value="1"/>
</dbReference>
<dbReference type="InterPro" id="IPR050515">
    <property type="entry name" value="Beta-lactam/transpept"/>
</dbReference>
<reference evidence="7" key="1">
    <citation type="submission" date="2020-02" db="EMBL/GenBank/DDBJ databases">
        <authorList>
            <person name="Meier V. D."/>
        </authorList>
    </citation>
    <scope>NUCLEOTIDE SEQUENCE</scope>
    <source>
        <strain evidence="7">AVDCRST_MAG85</strain>
    </source>
</reference>
<dbReference type="GO" id="GO:0005886">
    <property type="term" value="C:plasma membrane"/>
    <property type="evidence" value="ECO:0007669"/>
    <property type="project" value="TreeGrafter"/>
</dbReference>
<keyword evidence="7" id="KW-0131">Cell cycle</keyword>
<evidence type="ECO:0000256" key="2">
    <source>
        <dbReference type="ARBA" id="ARBA00007171"/>
    </source>
</evidence>
<keyword evidence="3 4" id="KW-0472">Membrane</keyword>
<dbReference type="GO" id="GO:0016757">
    <property type="term" value="F:glycosyltransferase activity"/>
    <property type="evidence" value="ECO:0007669"/>
    <property type="project" value="UniProtKB-KW"/>
</dbReference>
<dbReference type="Pfam" id="PF03717">
    <property type="entry name" value="PBP_dimer"/>
    <property type="match status" value="1"/>
</dbReference>
<evidence type="ECO:0000259" key="5">
    <source>
        <dbReference type="Pfam" id="PF00905"/>
    </source>
</evidence>
<comment type="similarity">
    <text evidence="2">Belongs to the transpeptidase family.</text>
</comment>
<dbReference type="SUPFAM" id="SSF56519">
    <property type="entry name" value="Penicillin binding protein dimerisation domain"/>
    <property type="match status" value="1"/>
</dbReference>
<name>A0A6J4TRK3_9ACTN</name>
<evidence type="ECO:0000259" key="6">
    <source>
        <dbReference type="Pfam" id="PF03717"/>
    </source>
</evidence>
<dbReference type="EMBL" id="CADCVT010000384">
    <property type="protein sequence ID" value="CAA9528904.1"/>
    <property type="molecule type" value="Genomic_DNA"/>
</dbReference>
<keyword evidence="4" id="KW-0812">Transmembrane</keyword>
<dbReference type="EC" id="2.4.1.129" evidence="7"/>
<proteinExistence type="inferred from homology"/>
<protein>
    <submittedName>
        <fullName evidence="7">Cell division protein FtsI [Peptidoglycan synthetase]</fullName>
        <ecNumber evidence="7">2.4.1.129</ecNumber>
    </submittedName>
</protein>
<feature type="domain" description="Penicillin-binding protein transpeptidase" evidence="5">
    <location>
        <begin position="259"/>
        <end position="561"/>
    </location>
</feature>
<dbReference type="GO" id="GO:0051301">
    <property type="term" value="P:cell division"/>
    <property type="evidence" value="ECO:0007669"/>
    <property type="project" value="UniProtKB-KW"/>
</dbReference>
<keyword evidence="7" id="KW-0328">Glycosyltransferase</keyword>
<evidence type="ECO:0000256" key="1">
    <source>
        <dbReference type="ARBA" id="ARBA00004370"/>
    </source>
</evidence>
<gene>
    <name evidence="7" type="ORF">AVDCRST_MAG85-3489</name>
</gene>
<dbReference type="Pfam" id="PF00905">
    <property type="entry name" value="Transpeptidase"/>
    <property type="match status" value="1"/>
</dbReference>